<keyword evidence="3" id="KW-1185">Reference proteome</keyword>
<organism evidence="2 3">
    <name type="scientific">Nocardioides antri</name>
    <dbReference type="NCBI Taxonomy" id="2607659"/>
    <lineage>
        <taxon>Bacteria</taxon>
        <taxon>Bacillati</taxon>
        <taxon>Actinomycetota</taxon>
        <taxon>Actinomycetes</taxon>
        <taxon>Propionibacteriales</taxon>
        <taxon>Nocardioidaceae</taxon>
        <taxon>Nocardioides</taxon>
    </lineage>
</organism>
<dbReference type="InterPro" id="IPR051927">
    <property type="entry name" value="Zn_Chap_cDPG_Synth"/>
</dbReference>
<protein>
    <submittedName>
        <fullName evidence="2">Cobalamin biosynthesis protein CobW</fullName>
    </submittedName>
</protein>
<evidence type="ECO:0000313" key="3">
    <source>
        <dbReference type="Proteomes" id="UP000324351"/>
    </source>
</evidence>
<dbReference type="PANTHER" id="PTHR43603:SF1">
    <property type="entry name" value="ZINC-REGULATED GTPASE METALLOPROTEIN ACTIVATOR 1"/>
    <property type="match status" value="1"/>
</dbReference>
<proteinExistence type="predicted"/>
<dbReference type="Pfam" id="PF07683">
    <property type="entry name" value="CobW_C"/>
    <property type="match status" value="1"/>
</dbReference>
<dbReference type="PANTHER" id="PTHR43603">
    <property type="entry name" value="COBW DOMAIN-CONTAINING PROTEIN DDB_G0274527"/>
    <property type="match status" value="1"/>
</dbReference>
<comment type="caution">
    <text evidence="2">The sequence shown here is derived from an EMBL/GenBank/DDBJ whole genome shotgun (WGS) entry which is preliminary data.</text>
</comment>
<reference evidence="2 3" key="1">
    <citation type="submission" date="2019-09" db="EMBL/GenBank/DDBJ databases">
        <title>Nocardioides panacisoli sp. nov., isolated from the soil of a ginseng field.</title>
        <authorList>
            <person name="Cho C."/>
        </authorList>
    </citation>
    <scope>NUCLEOTIDE SEQUENCE [LARGE SCALE GENOMIC DNA]</scope>
    <source>
        <strain evidence="2 3">BN140041</strain>
    </source>
</reference>
<gene>
    <name evidence="2" type="ORF">F0U47_04680</name>
</gene>
<evidence type="ECO:0000259" key="1">
    <source>
        <dbReference type="SMART" id="SM00833"/>
    </source>
</evidence>
<dbReference type="SUPFAM" id="SSF90002">
    <property type="entry name" value="Hypothetical protein YjiA, C-terminal domain"/>
    <property type="match status" value="1"/>
</dbReference>
<dbReference type="AlphaFoldDB" id="A0A5B1M4T6"/>
<dbReference type="SMART" id="SM00833">
    <property type="entry name" value="CobW_C"/>
    <property type="match status" value="1"/>
</dbReference>
<evidence type="ECO:0000313" key="2">
    <source>
        <dbReference type="EMBL" id="KAA1428245.1"/>
    </source>
</evidence>
<dbReference type="Proteomes" id="UP000324351">
    <property type="component" value="Unassembled WGS sequence"/>
</dbReference>
<name>A0A5B1M4T6_9ACTN</name>
<dbReference type="InterPro" id="IPR011629">
    <property type="entry name" value="CobW-like_C"/>
</dbReference>
<dbReference type="EMBL" id="VUJW01000002">
    <property type="protein sequence ID" value="KAA1428245.1"/>
    <property type="molecule type" value="Genomic_DNA"/>
</dbReference>
<sequence>MRTPVVLLTGVDPDAMAATMIGLQFGMPGAVAVHHRIDVEQQLLIRTVSDLTGVVEKHEVPLEHACVTCAIREDILPTLERLARTGRWQSIVTHLPVGAPAGGICWIVARETRIARVLRISAVVAALGTHHPVRDLLGDDLLVERGLHSSQDDRRGVGEVLGAMVEHADAVVLDGPADPVAVGLVRTIARPDAVLAHGASEVDSAALVGRLHDHSRTEAWTAPTRTDPLPRTGAEGVWQLDLRSPLPFHPGRLLDSLEVLGTGHHRSRGCFWLPTRPGRVVAWDGAGGQLSIGDHGPWGSTPPFTRIVLTGVGVAPEEARRAFAAMLARAEDVRSGDLSEDGFEPWLGPIRDAA</sequence>
<feature type="domain" description="CobW C-terminal" evidence="1">
    <location>
        <begin position="237"/>
        <end position="327"/>
    </location>
</feature>
<accession>A0A5B1M4T6</accession>
<reference evidence="2 3" key="2">
    <citation type="submission" date="2019-09" db="EMBL/GenBank/DDBJ databases">
        <authorList>
            <person name="Jin C."/>
        </authorList>
    </citation>
    <scope>NUCLEOTIDE SEQUENCE [LARGE SCALE GENOMIC DNA]</scope>
    <source>
        <strain evidence="2 3">BN140041</strain>
    </source>
</reference>
<dbReference type="RefSeq" id="WP_149749183.1">
    <property type="nucleotide sequence ID" value="NZ_VUJW01000002.1"/>
</dbReference>